<dbReference type="InterPro" id="IPR001633">
    <property type="entry name" value="EAL_dom"/>
</dbReference>
<dbReference type="InterPro" id="IPR035919">
    <property type="entry name" value="EAL_sf"/>
</dbReference>
<evidence type="ECO:0000313" key="4">
    <source>
        <dbReference type="EMBL" id="TNB47510.1"/>
    </source>
</evidence>
<dbReference type="InterPro" id="IPR043128">
    <property type="entry name" value="Rev_trsase/Diguanyl_cyclase"/>
</dbReference>
<evidence type="ECO:0000259" key="3">
    <source>
        <dbReference type="PROSITE" id="PS50887"/>
    </source>
</evidence>
<dbReference type="SUPFAM" id="SSF55073">
    <property type="entry name" value="Nucleotide cyclase"/>
    <property type="match status" value="1"/>
</dbReference>
<dbReference type="NCBIfam" id="TIGR00254">
    <property type="entry name" value="GGDEF"/>
    <property type="match status" value="1"/>
</dbReference>
<evidence type="ECO:0000256" key="1">
    <source>
        <dbReference type="SAM" id="Phobius"/>
    </source>
</evidence>
<keyword evidence="5" id="KW-1185">Reference proteome</keyword>
<feature type="domain" description="GGDEF" evidence="3">
    <location>
        <begin position="120"/>
        <end position="253"/>
    </location>
</feature>
<keyword evidence="1" id="KW-1133">Transmembrane helix</keyword>
<dbReference type="GO" id="GO:0003824">
    <property type="term" value="F:catalytic activity"/>
    <property type="evidence" value="ECO:0007669"/>
    <property type="project" value="UniProtKB-ARBA"/>
</dbReference>
<dbReference type="InterPro" id="IPR000160">
    <property type="entry name" value="GGDEF_dom"/>
</dbReference>
<sequence length="523" mass="58400">MSNLKKKLRNDIVVVLLIAAPILAFLVYFESFERLSDFSRSHESWELDEFFTAFMVASIGLLFLLVRRTRSLRKEIASRHEAERLAQALARQDPLTGIANRRYFEEECERRLARARRQSDRFSLLFIDFDRFKQINDNLGHEAGDRLLQVVSDRLKKTVRPEDFLGRLGGDEFAILMHDGGNGDTAENVASRLLADVSRPVRLLGREITPSVSIGIASYPKDGTNRDTLLKRADTAMYRAKEEGRRRIVAFSDDMDGGSEAEHMLELDLSDALSSGQIVPYYQLISSCHAGDVVLVEVLARWKHPKLGVLSAGDFVPHAEAAGLIPQLFETVLTEACKDAHQWPASTAIAVNVTPHQLCDPGFAKEVLDILRRGHFPPSRVELEVTEDALVVDLDTTRKNILRLKAEGIRVALDDFGTGYSSLRQLRELPFDRIKIDRSFISGVGTDPQSDEIVASTIKLCRALGLKTVAEGIEDKVQMDWICEHGADAVQGYFNAMPVPAEELAGVLKNHPDGRPRRENGSA</sequence>
<dbReference type="InterPro" id="IPR052155">
    <property type="entry name" value="Biofilm_reg_signaling"/>
</dbReference>
<dbReference type="Gene3D" id="3.30.70.270">
    <property type="match status" value="1"/>
</dbReference>
<dbReference type="Pfam" id="PF00563">
    <property type="entry name" value="EAL"/>
    <property type="match status" value="1"/>
</dbReference>
<dbReference type="PROSITE" id="PS50887">
    <property type="entry name" value="GGDEF"/>
    <property type="match status" value="1"/>
</dbReference>
<protein>
    <submittedName>
        <fullName evidence="4">EAL domain-containing protein</fullName>
    </submittedName>
</protein>
<feature type="domain" description="EAL" evidence="2">
    <location>
        <begin position="262"/>
        <end position="512"/>
    </location>
</feature>
<dbReference type="FunFam" id="3.30.70.270:FF:000001">
    <property type="entry name" value="Diguanylate cyclase domain protein"/>
    <property type="match status" value="1"/>
</dbReference>
<feature type="transmembrane region" description="Helical" evidence="1">
    <location>
        <begin position="12"/>
        <end position="29"/>
    </location>
</feature>
<reference evidence="4 5" key="1">
    <citation type="submission" date="2019-05" db="EMBL/GenBank/DDBJ databases">
        <authorList>
            <person name="Lee S.D."/>
        </authorList>
    </citation>
    <scope>NUCLEOTIDE SEQUENCE [LARGE SCALE GENOMIC DNA]</scope>
    <source>
        <strain evidence="4 5">GH2-6</strain>
    </source>
</reference>
<name>A0A5C4JQB9_9HYPH</name>
<dbReference type="CDD" id="cd01948">
    <property type="entry name" value="EAL"/>
    <property type="match status" value="1"/>
</dbReference>
<accession>A0A5C4JQB9</accession>
<dbReference type="PANTHER" id="PTHR44757">
    <property type="entry name" value="DIGUANYLATE CYCLASE DGCP"/>
    <property type="match status" value="1"/>
</dbReference>
<dbReference type="Pfam" id="PF00990">
    <property type="entry name" value="GGDEF"/>
    <property type="match status" value="1"/>
</dbReference>
<dbReference type="RefSeq" id="WP_138748671.1">
    <property type="nucleotide sequence ID" value="NZ_VCLB01000006.1"/>
</dbReference>
<keyword evidence="1" id="KW-0812">Transmembrane</keyword>
<dbReference type="PANTHER" id="PTHR44757:SF2">
    <property type="entry name" value="BIOFILM ARCHITECTURE MAINTENANCE PROTEIN MBAA"/>
    <property type="match status" value="1"/>
</dbReference>
<dbReference type="Proteomes" id="UP000307874">
    <property type="component" value="Unassembled WGS sequence"/>
</dbReference>
<dbReference type="SUPFAM" id="SSF141868">
    <property type="entry name" value="EAL domain-like"/>
    <property type="match status" value="1"/>
</dbReference>
<dbReference type="PROSITE" id="PS50883">
    <property type="entry name" value="EAL"/>
    <property type="match status" value="1"/>
</dbReference>
<dbReference type="SMART" id="SM00267">
    <property type="entry name" value="GGDEF"/>
    <property type="match status" value="1"/>
</dbReference>
<organism evidence="4 5">
    <name type="scientific">Martelella lutilitoris</name>
    <dbReference type="NCBI Taxonomy" id="2583532"/>
    <lineage>
        <taxon>Bacteria</taxon>
        <taxon>Pseudomonadati</taxon>
        <taxon>Pseudomonadota</taxon>
        <taxon>Alphaproteobacteria</taxon>
        <taxon>Hyphomicrobiales</taxon>
        <taxon>Aurantimonadaceae</taxon>
        <taxon>Martelella</taxon>
    </lineage>
</organism>
<dbReference type="InterPro" id="IPR029787">
    <property type="entry name" value="Nucleotide_cyclase"/>
</dbReference>
<comment type="caution">
    <text evidence="4">The sequence shown here is derived from an EMBL/GenBank/DDBJ whole genome shotgun (WGS) entry which is preliminary data.</text>
</comment>
<keyword evidence="1" id="KW-0472">Membrane</keyword>
<feature type="transmembrane region" description="Helical" evidence="1">
    <location>
        <begin position="49"/>
        <end position="66"/>
    </location>
</feature>
<evidence type="ECO:0000259" key="2">
    <source>
        <dbReference type="PROSITE" id="PS50883"/>
    </source>
</evidence>
<dbReference type="EMBL" id="VCLB01000006">
    <property type="protein sequence ID" value="TNB47510.1"/>
    <property type="molecule type" value="Genomic_DNA"/>
</dbReference>
<dbReference type="SMART" id="SM00052">
    <property type="entry name" value="EAL"/>
    <property type="match status" value="1"/>
</dbReference>
<dbReference type="Gene3D" id="3.20.20.450">
    <property type="entry name" value="EAL domain"/>
    <property type="match status" value="1"/>
</dbReference>
<dbReference type="AlphaFoldDB" id="A0A5C4JQB9"/>
<reference evidence="4 5" key="2">
    <citation type="submission" date="2019-06" db="EMBL/GenBank/DDBJ databases">
        <title>Martelella lutilitoris sp. nov., isolated from a tidal mudflat.</title>
        <authorList>
            <person name="Kim Y.-J."/>
        </authorList>
    </citation>
    <scope>NUCLEOTIDE SEQUENCE [LARGE SCALE GENOMIC DNA]</scope>
    <source>
        <strain evidence="4 5">GH2-6</strain>
    </source>
</reference>
<gene>
    <name evidence="4" type="ORF">FF124_11675</name>
</gene>
<evidence type="ECO:0000313" key="5">
    <source>
        <dbReference type="Proteomes" id="UP000307874"/>
    </source>
</evidence>
<dbReference type="OrthoDB" id="9814202at2"/>
<proteinExistence type="predicted"/>
<dbReference type="CDD" id="cd01949">
    <property type="entry name" value="GGDEF"/>
    <property type="match status" value="1"/>
</dbReference>